<accession>A0A3B3SCR1</accession>
<dbReference type="Gene3D" id="4.10.1000.10">
    <property type="entry name" value="Zinc finger, CCCH-type"/>
    <property type="match status" value="2"/>
</dbReference>
<dbReference type="InterPro" id="IPR036855">
    <property type="entry name" value="Znf_CCCH_sf"/>
</dbReference>
<dbReference type="Proteomes" id="UP000261540">
    <property type="component" value="Unplaced"/>
</dbReference>
<dbReference type="InterPro" id="IPR000571">
    <property type="entry name" value="Znf_CCCH"/>
</dbReference>
<evidence type="ECO:0000256" key="3">
    <source>
        <dbReference type="ARBA" id="ARBA00022723"/>
    </source>
</evidence>
<dbReference type="OrthoDB" id="410307at2759"/>
<dbReference type="SMART" id="SM00356">
    <property type="entry name" value="ZnF_C3H1"/>
    <property type="match status" value="2"/>
</dbReference>
<dbReference type="PROSITE" id="PS50103">
    <property type="entry name" value="ZF_C3H1"/>
    <property type="match status" value="2"/>
</dbReference>
<dbReference type="PANTHER" id="PTHR12547">
    <property type="entry name" value="CCCH ZINC FINGER/TIS11-RELATED"/>
    <property type="match status" value="1"/>
</dbReference>
<dbReference type="STRING" id="1676925.ENSPKIP00000027776"/>
<organism evidence="14 15">
    <name type="scientific">Paramormyrops kingsleyae</name>
    <dbReference type="NCBI Taxonomy" id="1676925"/>
    <lineage>
        <taxon>Eukaryota</taxon>
        <taxon>Metazoa</taxon>
        <taxon>Chordata</taxon>
        <taxon>Craniata</taxon>
        <taxon>Vertebrata</taxon>
        <taxon>Euteleostomi</taxon>
        <taxon>Actinopterygii</taxon>
        <taxon>Neopterygii</taxon>
        <taxon>Teleostei</taxon>
        <taxon>Osteoglossocephala</taxon>
        <taxon>Osteoglossomorpha</taxon>
        <taxon>Osteoglossiformes</taxon>
        <taxon>Mormyridae</taxon>
        <taxon>Paramormyrops</taxon>
    </lineage>
</organism>
<evidence type="ECO:0000256" key="2">
    <source>
        <dbReference type="ARBA" id="ARBA00022490"/>
    </source>
</evidence>
<dbReference type="GeneTree" id="ENSGT00940000161584"/>
<keyword evidence="8 11" id="KW-0539">Nucleus</keyword>
<evidence type="ECO:0000256" key="1">
    <source>
        <dbReference type="ARBA" id="ARBA00022473"/>
    </source>
</evidence>
<dbReference type="GO" id="GO:0005634">
    <property type="term" value="C:nucleus"/>
    <property type="evidence" value="ECO:0007669"/>
    <property type="project" value="UniProtKB-SubCell"/>
</dbReference>
<dbReference type="GO" id="GO:1990904">
    <property type="term" value="C:ribonucleoprotein complex"/>
    <property type="evidence" value="ECO:0007669"/>
    <property type="project" value="UniProtKB-KW"/>
</dbReference>
<evidence type="ECO:0000256" key="11">
    <source>
        <dbReference type="RuleBase" id="RU369014"/>
    </source>
</evidence>
<evidence type="ECO:0000313" key="15">
    <source>
        <dbReference type="Proteomes" id="UP000261540"/>
    </source>
</evidence>
<dbReference type="InterPro" id="IPR007635">
    <property type="entry name" value="Tis11B_N"/>
</dbReference>
<dbReference type="GO" id="GO:0008270">
    <property type="term" value="F:zinc ion binding"/>
    <property type="evidence" value="ECO:0007669"/>
    <property type="project" value="UniProtKB-KW"/>
</dbReference>
<dbReference type="GO" id="GO:1900153">
    <property type="term" value="P:positive regulation of nuclear-transcribed mRNA catabolic process, deadenylation-dependent decay"/>
    <property type="evidence" value="ECO:0007669"/>
    <property type="project" value="UniProtKB-UniRule"/>
</dbReference>
<name>A0A3B3SCR1_9TELE</name>
<dbReference type="InterPro" id="IPR045877">
    <property type="entry name" value="ZFP36-like"/>
</dbReference>
<evidence type="ECO:0000259" key="13">
    <source>
        <dbReference type="PROSITE" id="PS50103"/>
    </source>
</evidence>
<feature type="domain" description="C3H1-type" evidence="13">
    <location>
        <begin position="101"/>
        <end position="129"/>
    </location>
</feature>
<evidence type="ECO:0000256" key="5">
    <source>
        <dbReference type="ARBA" id="ARBA00022771"/>
    </source>
</evidence>
<sequence length="330" mass="36131">MSATILPMLRDIDFLLTQEKRLNVAKMPLGLADRKAVGVPLSGSSCTNRCYSRSQSSSGSFAGCPGFSFAEEPLAVMNKENAFLLQEVLQQRAGAQANSARYKTELCRPFEENGVCKYGDKCQFAHGYGELRNLSRHPKYKTEPCRTFHTIGYCPYGPRCHFIHNADERRLPSQGETAAPRERCAFGPGEAGERDRPALYHSVSFAGFSGRGSPVSRMPPPPSSCPFSLYEDGLPPGLSFPGRSLEALLAPLRSGYNDPSSDCFFGTQLSPPSPPYPSRRRRSPSPVFERAHSPSDSISDRDSYTSGSDSPSPEAGKRLPIFSRLSISDD</sequence>
<dbReference type="FunFam" id="4.10.1000.10:FF:000001">
    <property type="entry name" value="zinc finger CCCH domain-containing protein 15-like"/>
    <property type="match status" value="1"/>
</dbReference>
<feature type="region of interest" description="Disordered" evidence="12">
    <location>
        <begin position="263"/>
        <end position="330"/>
    </location>
</feature>
<feature type="domain" description="C3H1-type" evidence="13">
    <location>
        <begin position="139"/>
        <end position="167"/>
    </location>
</feature>
<reference evidence="14" key="2">
    <citation type="submission" date="2025-09" db="UniProtKB">
        <authorList>
            <consortium name="Ensembl"/>
        </authorList>
    </citation>
    <scope>IDENTIFICATION</scope>
</reference>
<dbReference type="GO" id="GO:0035925">
    <property type="term" value="F:mRNA 3'-UTR AU-rich region binding"/>
    <property type="evidence" value="ECO:0007669"/>
    <property type="project" value="UniProtKB-UniRule"/>
</dbReference>
<comment type="subunit">
    <text evidence="11">Associates with the cytoplasmic CCR4-NOT deadenylase complex to trigger ARE-containing mRNA deadenylation and decay processes.</text>
</comment>
<dbReference type="GO" id="GO:1904888">
    <property type="term" value="P:cranial skeletal system development"/>
    <property type="evidence" value="ECO:0007669"/>
    <property type="project" value="Ensembl"/>
</dbReference>
<evidence type="ECO:0000256" key="4">
    <source>
        <dbReference type="ARBA" id="ARBA00022737"/>
    </source>
</evidence>
<feature type="compositionally biased region" description="Basic and acidic residues" evidence="12">
    <location>
        <begin position="289"/>
        <end position="303"/>
    </location>
</feature>
<keyword evidence="6 10" id="KW-0862">Zinc</keyword>
<evidence type="ECO:0000256" key="7">
    <source>
        <dbReference type="ARBA" id="ARBA00022884"/>
    </source>
</evidence>
<keyword evidence="3 10" id="KW-0479">Metal-binding</keyword>
<comment type="subcellular location">
    <subcellularLocation>
        <location evidence="11">Nucleus</location>
    </subcellularLocation>
    <subcellularLocation>
        <location evidence="11">Cytoplasm</location>
    </subcellularLocation>
</comment>
<dbReference type="GO" id="GO:0005737">
    <property type="term" value="C:cytoplasm"/>
    <property type="evidence" value="ECO:0007669"/>
    <property type="project" value="UniProtKB-SubCell"/>
</dbReference>
<dbReference type="PANTHER" id="PTHR12547:SF18">
    <property type="entry name" value="PROTEIN TIS11"/>
    <property type="match status" value="1"/>
</dbReference>
<keyword evidence="9 11" id="KW-0687">Ribonucleoprotein</keyword>
<dbReference type="AlphaFoldDB" id="A0A3B3SCR1"/>
<comment type="function">
    <text evidence="11">Zinc-finger RNA-binding protein that destabilizes several cytoplasmic AU-rich element (ARE)-containing mRNA transcripts by promoting their poly(A) tail removal or deadenylation, and hence provide a mechanism for attenuating protein synthesis. Acts as a 3'-untranslated region (UTR) ARE mRNA-binding adapter protein to communicate signaling events to the mRNA decay machinery. Functions by recruiting the CCR4-NOT deadenylase complex and probably other components of the cytoplasmic RNA decay machinery to the bound ARE-containing mRNAs, and hence promotes ARE-mediated mRNA deadenylation and decay processes. Binds to 3'-UTR ARE of numerous mRNAs.</text>
</comment>
<dbReference type="Pfam" id="PF00642">
    <property type="entry name" value="zf-CCCH"/>
    <property type="match status" value="2"/>
</dbReference>
<protein>
    <recommendedName>
        <fullName evidence="11">mRNA decay activator protein ZFP36</fullName>
    </recommendedName>
    <alternativeName>
        <fullName evidence="11">Zinc finger protein 36</fullName>
    </alternativeName>
</protein>
<proteinExistence type="predicted"/>
<evidence type="ECO:0000256" key="9">
    <source>
        <dbReference type="ARBA" id="ARBA00023274"/>
    </source>
</evidence>
<dbReference type="Pfam" id="PF04553">
    <property type="entry name" value="Tis11B_N"/>
    <property type="match status" value="1"/>
</dbReference>
<feature type="zinc finger region" description="C3H1-type" evidence="10">
    <location>
        <begin position="101"/>
        <end position="129"/>
    </location>
</feature>
<keyword evidence="2 11" id="KW-0963">Cytoplasm</keyword>
<keyword evidence="15" id="KW-1185">Reference proteome</keyword>
<keyword evidence="4 11" id="KW-0677">Repeat</keyword>
<keyword evidence="5 10" id="KW-0863">Zinc-finger</keyword>
<evidence type="ECO:0000256" key="6">
    <source>
        <dbReference type="ARBA" id="ARBA00022833"/>
    </source>
</evidence>
<evidence type="ECO:0000313" key="14">
    <source>
        <dbReference type="Ensembl" id="ENSPKIP00000027776.1"/>
    </source>
</evidence>
<keyword evidence="1" id="KW-0217">Developmental protein</keyword>
<feature type="zinc finger region" description="C3H1-type" evidence="10">
    <location>
        <begin position="139"/>
        <end position="167"/>
    </location>
</feature>
<evidence type="ECO:0000256" key="8">
    <source>
        <dbReference type="ARBA" id="ARBA00023242"/>
    </source>
</evidence>
<dbReference type="SUPFAM" id="SSF90229">
    <property type="entry name" value="CCCH zinc finger"/>
    <property type="match status" value="2"/>
</dbReference>
<evidence type="ECO:0000256" key="12">
    <source>
        <dbReference type="SAM" id="MobiDB-lite"/>
    </source>
</evidence>
<evidence type="ECO:0000256" key="10">
    <source>
        <dbReference type="PROSITE-ProRule" id="PRU00723"/>
    </source>
</evidence>
<dbReference type="GO" id="GO:0061158">
    <property type="term" value="P:3'-UTR-mediated mRNA destabilization"/>
    <property type="evidence" value="ECO:0007669"/>
    <property type="project" value="UniProtKB-UniRule"/>
</dbReference>
<keyword evidence="7" id="KW-0694">RNA-binding</keyword>
<dbReference type="Ensembl" id="ENSPKIT00000008548.1">
    <property type="protein sequence ID" value="ENSPKIP00000027776.1"/>
    <property type="gene ID" value="ENSPKIG00000009699.1"/>
</dbReference>
<reference evidence="14" key="1">
    <citation type="submission" date="2025-08" db="UniProtKB">
        <authorList>
            <consortium name="Ensembl"/>
        </authorList>
    </citation>
    <scope>IDENTIFICATION</scope>
</reference>
<dbReference type="FunFam" id="4.10.1000.10:FF:000002">
    <property type="entry name" value="Zinc finger protein 36, C3H1 type-like 1"/>
    <property type="match status" value="1"/>
</dbReference>